<dbReference type="PANTHER" id="PTHR22959:SF0">
    <property type="entry name" value="PARTNER OF Y14 AND MAGO"/>
    <property type="match status" value="1"/>
</dbReference>
<dbReference type="EMBL" id="CM010633">
    <property type="protein sequence ID" value="RID57387.1"/>
    <property type="molecule type" value="Genomic_DNA"/>
</dbReference>
<dbReference type="SMART" id="SM01273">
    <property type="entry name" value="Mago-bind"/>
    <property type="match status" value="1"/>
</dbReference>
<keyword evidence="5" id="KW-1185">Reference proteome</keyword>
<accession>M4DTL5</accession>
<sequence>MGSSNRIGEQKKQMAELSKNLKEGERILEPTRRPDGTLRKPIRIRAGYVPQDEVVVYQSKGSLMKKELASLGPPGYEPDPTPKPKTKAAKKNERKKEKRLQAALQKGTSSEDGSASSNVDKEEAVPVVTPSNGSQSVNVLVSGLEALDVSSNKDVASLTSELGEAPNPGTAREDTEKRIRTLKKKIRLTEAQQQKTAPKDLKPEQLEKFSKLEEWRQELKALEDKEA</sequence>
<dbReference type="GO" id="GO:0003723">
    <property type="term" value="F:RNA binding"/>
    <property type="evidence" value="ECO:0000318"/>
    <property type="project" value="GO_Central"/>
</dbReference>
<dbReference type="OrthoDB" id="21625at2759"/>
<protein>
    <recommendedName>
        <fullName evidence="2">WIBG Mago-binding domain-containing protein</fullName>
    </recommendedName>
</protein>
<feature type="compositionally biased region" description="Polar residues" evidence="1">
    <location>
        <begin position="106"/>
        <end position="118"/>
    </location>
</feature>
<dbReference type="InterPro" id="IPR039333">
    <property type="entry name" value="PYM1"/>
</dbReference>
<evidence type="ECO:0000313" key="3">
    <source>
        <dbReference type="EMBL" id="RID57387.1"/>
    </source>
</evidence>
<reference evidence="5" key="1">
    <citation type="journal article" date="2011" name="Nat. Genet.">
        <title>The genome of the mesopolyploid crop species Brassica rapa.</title>
        <authorList>
            <consortium name="Brassica rapa Genome Sequencing Project Consortium"/>
            <person name="Wang X."/>
            <person name="Wang H."/>
            <person name="Wang J."/>
            <person name="Sun R."/>
            <person name="Wu J."/>
            <person name="Liu S."/>
            <person name="Bai Y."/>
            <person name="Mun J.H."/>
            <person name="Bancroft I."/>
            <person name="Cheng F."/>
            <person name="Huang S."/>
            <person name="Li X."/>
            <person name="Hua W."/>
            <person name="Wang J."/>
            <person name="Wang X."/>
            <person name="Freeling M."/>
            <person name="Pires J.C."/>
            <person name="Paterson A.H."/>
            <person name="Chalhoub B."/>
            <person name="Wang B."/>
            <person name="Hayward A."/>
            <person name="Sharpe A.G."/>
            <person name="Park B.S."/>
            <person name="Weisshaar B."/>
            <person name="Liu B."/>
            <person name="Li B."/>
            <person name="Liu B."/>
            <person name="Tong C."/>
            <person name="Song C."/>
            <person name="Duran C."/>
            <person name="Peng C."/>
            <person name="Geng C."/>
            <person name="Koh C."/>
            <person name="Lin C."/>
            <person name="Edwards D."/>
            <person name="Mu D."/>
            <person name="Shen D."/>
            <person name="Soumpourou E."/>
            <person name="Li F."/>
            <person name="Fraser F."/>
            <person name="Conant G."/>
            <person name="Lassalle G."/>
            <person name="King G.J."/>
            <person name="Bonnema G."/>
            <person name="Tang H."/>
            <person name="Wang H."/>
            <person name="Belcram H."/>
            <person name="Zhou H."/>
            <person name="Hirakawa H."/>
            <person name="Abe H."/>
            <person name="Guo H."/>
            <person name="Wang H."/>
            <person name="Jin H."/>
            <person name="Parkin I.A."/>
            <person name="Batley J."/>
            <person name="Kim J.S."/>
            <person name="Just J."/>
            <person name="Li J."/>
            <person name="Xu J."/>
            <person name="Deng J."/>
            <person name="Kim J.A."/>
            <person name="Li J."/>
            <person name="Yu J."/>
            <person name="Meng J."/>
            <person name="Wang J."/>
            <person name="Min J."/>
            <person name="Poulain J."/>
            <person name="Wang J."/>
            <person name="Hatakeyama K."/>
            <person name="Wu K."/>
            <person name="Wang L."/>
            <person name="Fang L."/>
            <person name="Trick M."/>
            <person name="Links M.G."/>
            <person name="Zhao M."/>
            <person name="Jin M."/>
            <person name="Ramchiary N."/>
            <person name="Drou N."/>
            <person name="Berkman P.J."/>
            <person name="Cai Q."/>
            <person name="Huang Q."/>
            <person name="Li R."/>
            <person name="Tabata S."/>
            <person name="Cheng S."/>
            <person name="Zhang S."/>
            <person name="Zhang S."/>
            <person name="Huang S."/>
            <person name="Sato S."/>
            <person name="Sun S."/>
            <person name="Kwon S.J."/>
            <person name="Choi S.R."/>
            <person name="Lee T.H."/>
            <person name="Fan W."/>
            <person name="Zhao X."/>
            <person name="Tan X."/>
            <person name="Xu X."/>
            <person name="Wang Y."/>
            <person name="Qiu Y."/>
            <person name="Yin Y."/>
            <person name="Li Y."/>
            <person name="Du Y."/>
            <person name="Liao Y."/>
            <person name="Lim Y."/>
            <person name="Narusaka Y."/>
            <person name="Wang Y."/>
            <person name="Wang Z."/>
            <person name="Li Z."/>
            <person name="Wang Z."/>
            <person name="Xiong Z."/>
            <person name="Zhang Z."/>
        </authorList>
    </citation>
    <scope>NUCLEOTIDE SEQUENCE [LARGE SCALE GENOMIC DNA]</scope>
    <source>
        <strain evidence="5">cv. Chiifu-401-42</strain>
    </source>
</reference>
<dbReference type="InterPro" id="IPR015362">
    <property type="entry name" value="WIBG_mago-bd"/>
</dbReference>
<dbReference type="PANTHER" id="PTHR22959">
    <property type="entry name" value="PYM PROTEIN"/>
    <property type="match status" value="1"/>
</dbReference>
<dbReference type="Pfam" id="PF09282">
    <property type="entry name" value="Mago-bind"/>
    <property type="match status" value="1"/>
</dbReference>
<feature type="domain" description="WIBG Mago-binding" evidence="2">
    <location>
        <begin position="24"/>
        <end position="50"/>
    </location>
</feature>
<accession>A0A397YVA3</accession>
<dbReference type="AlphaFoldDB" id="A0A397YVA3"/>
<dbReference type="KEGG" id="brp:103871898"/>
<feature type="region of interest" description="Disordered" evidence="1">
    <location>
        <begin position="1"/>
        <end position="42"/>
    </location>
</feature>
<feature type="region of interest" description="Disordered" evidence="1">
    <location>
        <begin position="186"/>
        <end position="205"/>
    </location>
</feature>
<evidence type="ECO:0000313" key="5">
    <source>
        <dbReference type="Proteomes" id="UP000011750"/>
    </source>
</evidence>
<reference evidence="4" key="4">
    <citation type="submission" date="2023-03" db="UniProtKB">
        <authorList>
            <consortium name="EnsemblPlants"/>
        </authorList>
    </citation>
    <scope>IDENTIFICATION</scope>
    <source>
        <strain evidence="4">cv. Chiifu-401-42</strain>
    </source>
</reference>
<feature type="compositionally biased region" description="Basic and acidic residues" evidence="1">
    <location>
        <begin position="8"/>
        <end position="38"/>
    </location>
</feature>
<evidence type="ECO:0000256" key="1">
    <source>
        <dbReference type="SAM" id="MobiDB-lite"/>
    </source>
</evidence>
<organism evidence="3 6">
    <name type="scientific">Brassica campestris</name>
    <name type="common">Field mustard</name>
    <dbReference type="NCBI Taxonomy" id="3711"/>
    <lineage>
        <taxon>Eukaryota</taxon>
        <taxon>Viridiplantae</taxon>
        <taxon>Streptophyta</taxon>
        <taxon>Embryophyta</taxon>
        <taxon>Tracheophyta</taxon>
        <taxon>Spermatophyta</taxon>
        <taxon>Magnoliopsida</taxon>
        <taxon>eudicotyledons</taxon>
        <taxon>Gunneridae</taxon>
        <taxon>Pentapetalae</taxon>
        <taxon>rosids</taxon>
        <taxon>malvids</taxon>
        <taxon>Brassicales</taxon>
        <taxon>Brassicaceae</taxon>
        <taxon>Brassiceae</taxon>
        <taxon>Brassica</taxon>
    </lineage>
</organism>
<dbReference type="EMBL" id="CM010633">
    <property type="protein sequence ID" value="RID57386.1"/>
    <property type="molecule type" value="Genomic_DNA"/>
</dbReference>
<dbReference type="GO" id="GO:0035145">
    <property type="term" value="C:exon-exon junction complex"/>
    <property type="evidence" value="ECO:0000318"/>
    <property type="project" value="GO_Central"/>
</dbReference>
<dbReference type="eggNOG" id="KOG4325">
    <property type="taxonomic scope" value="Eukaryota"/>
</dbReference>
<reference evidence="3 6" key="3">
    <citation type="submission" date="2018-06" db="EMBL/GenBank/DDBJ databases">
        <title>WGS assembly of Brassica rapa FPsc.</title>
        <authorList>
            <person name="Bowman J."/>
            <person name="Kohchi T."/>
            <person name="Yamato K."/>
            <person name="Jenkins J."/>
            <person name="Shu S."/>
            <person name="Ishizaki K."/>
            <person name="Yamaoka S."/>
            <person name="Nishihama R."/>
            <person name="Nakamura Y."/>
            <person name="Berger F."/>
            <person name="Adam C."/>
            <person name="Aki S."/>
            <person name="Althoff F."/>
            <person name="Araki T."/>
            <person name="Arteaga-Vazquez M."/>
            <person name="Balasubrmanian S."/>
            <person name="Bauer D."/>
            <person name="Boehm C."/>
            <person name="Briginshaw L."/>
            <person name="Caballero-Perez J."/>
            <person name="Catarino B."/>
            <person name="Chen F."/>
            <person name="Chiyoda S."/>
            <person name="Chovatia M."/>
            <person name="Davies K."/>
            <person name="Delmans M."/>
            <person name="Demura T."/>
            <person name="Dierschke T."/>
            <person name="Dolan L."/>
            <person name="Dorantes-Acosta A."/>
            <person name="Eklund D."/>
            <person name="Florent S."/>
            <person name="Flores-Sandoval E."/>
            <person name="Fujiyama A."/>
            <person name="Fukuzawa H."/>
            <person name="Galik B."/>
            <person name="Grimanelli D."/>
            <person name="Grimwood J."/>
            <person name="Grossniklaus U."/>
            <person name="Hamada T."/>
            <person name="Haseloff J."/>
            <person name="Hetherington A."/>
            <person name="Higo A."/>
            <person name="Hirakawa Y."/>
            <person name="Hundley H."/>
            <person name="Ikeda Y."/>
            <person name="Inoue K."/>
            <person name="Inoue S."/>
            <person name="Ishida S."/>
            <person name="Jia Q."/>
            <person name="Kakita M."/>
            <person name="Kanazawa T."/>
            <person name="Kawai Y."/>
            <person name="Kawashima T."/>
            <person name="Kennedy M."/>
            <person name="Kinose K."/>
            <person name="Kinoshita T."/>
            <person name="Kohara Y."/>
            <person name="Koide E."/>
            <person name="Komatsu K."/>
            <person name="Kopischke S."/>
            <person name="Kubo M."/>
            <person name="Kyozuka J."/>
            <person name="Lagercrantz U."/>
            <person name="Lin S."/>
            <person name="Lindquist E."/>
            <person name="Lipzen A."/>
            <person name="Lu C."/>
            <person name="Luna E."/>
            <person name="Martienssen R."/>
            <person name="Minamino N."/>
            <person name="Mizutani M."/>
            <person name="Mizutani M."/>
            <person name="Mochizuki N."/>
            <person name="Monte I."/>
            <person name="Mosher R."/>
            <person name="Nagasaki H."/>
            <person name="Nakagami H."/>
            <person name="Naramoto S."/>
            <person name="Nishitani K."/>
            <person name="Ohtani M."/>
            <person name="Okamoto T."/>
            <person name="Okumura M."/>
            <person name="Phillips J."/>
            <person name="Pollak B."/>
            <person name="Reinders A."/>
            <person name="Roevekamp M."/>
            <person name="Sano R."/>
            <person name="Sawa S."/>
            <person name="Schmid M."/>
            <person name="Shirakawa M."/>
            <person name="Solano R."/>
            <person name="Spunde A."/>
            <person name="Suetsugu N."/>
            <person name="Sugano S."/>
            <person name="Sugiyama A."/>
            <person name="Sun R."/>
            <person name="Suzuki Y."/>
            <person name="Takenaka M."/>
            <person name="Takezawa D."/>
            <person name="Tomogane H."/>
            <person name="Tsuzuki M."/>
            <person name="Ueda T."/>
            <person name="Umeda M."/>
            <person name="Ward J."/>
            <person name="Watanabe Y."/>
            <person name="Yazaki K."/>
            <person name="Yokoyama R."/>
            <person name="Yoshitake Y."/>
            <person name="Yotsui I."/>
            <person name="Zachgo S."/>
            <person name="Schmutz J."/>
        </authorList>
    </citation>
    <scope>NUCLEOTIDE SEQUENCE [LARGE SCALE GENOMIC DNA]</scope>
    <source>
        <strain evidence="6">cv. B-3</strain>
    </source>
</reference>
<dbReference type="EnsemblPlants" id="Bra019858.1">
    <property type="protein sequence ID" value="Bra019858.1-P"/>
    <property type="gene ID" value="Bra019858"/>
</dbReference>
<proteinExistence type="predicted"/>
<evidence type="ECO:0000313" key="4">
    <source>
        <dbReference type="EnsemblPlants" id="Bra019858.1-P"/>
    </source>
</evidence>
<dbReference type="OMA" id="DSEMPTS"/>
<dbReference type="GO" id="GO:1903259">
    <property type="term" value="P:exon-exon junction complex disassembly"/>
    <property type="evidence" value="ECO:0000318"/>
    <property type="project" value="GO_Central"/>
</dbReference>
<dbReference type="InterPro" id="IPR036348">
    <property type="entry name" value="WIBG_N_sf"/>
</dbReference>
<gene>
    <name evidence="3" type="ORF">BRARA_F00762</name>
</gene>
<dbReference type="STRING" id="51351.M4DTL5"/>
<dbReference type="Gramene" id="Bra019858.1">
    <property type="protein sequence ID" value="Bra019858.1-P"/>
    <property type="gene ID" value="Bra019858"/>
</dbReference>
<evidence type="ECO:0000313" key="6">
    <source>
        <dbReference type="Proteomes" id="UP000264353"/>
    </source>
</evidence>
<name>A0A397YVA3_BRACM</name>
<reference evidence="5" key="2">
    <citation type="journal article" date="2018" name="Hortic Res">
        <title>Improved Brassica rapa reference genome by single-molecule sequencing and chromosome conformation capture technologies.</title>
        <authorList>
            <person name="Zhang L."/>
            <person name="Cai X."/>
            <person name="Wu J."/>
            <person name="Liu M."/>
            <person name="Grob S."/>
            <person name="Cheng F."/>
            <person name="Liang J."/>
            <person name="Cai C."/>
            <person name="Liu Z."/>
            <person name="Liu B."/>
            <person name="Wang F."/>
            <person name="Li S."/>
            <person name="Liu F."/>
            <person name="Li X."/>
            <person name="Cheng L."/>
            <person name="Yang W."/>
            <person name="Li M.H."/>
            <person name="Grossniklaus U."/>
            <person name="Zheng H."/>
            <person name="Wang X."/>
        </authorList>
    </citation>
    <scope>NUCLEOTIDE SEQUENCE [LARGE SCALE GENOMIC DNA]</scope>
    <source>
        <strain evidence="5">cv. Chiifu-401-42</strain>
    </source>
</reference>
<dbReference type="SMR" id="A0A397YVA3"/>
<evidence type="ECO:0000259" key="2">
    <source>
        <dbReference type="SMART" id="SM01273"/>
    </source>
</evidence>
<dbReference type="GO" id="GO:0005737">
    <property type="term" value="C:cytoplasm"/>
    <property type="evidence" value="ECO:0000318"/>
    <property type="project" value="GO_Central"/>
</dbReference>
<dbReference type="Proteomes" id="UP000011750">
    <property type="component" value="Chromosome A06"/>
</dbReference>
<feature type="region of interest" description="Disordered" evidence="1">
    <location>
        <begin position="66"/>
        <end position="135"/>
    </location>
</feature>
<dbReference type="Proteomes" id="UP000264353">
    <property type="component" value="Chromosome A6"/>
</dbReference>
<dbReference type="SUPFAM" id="SSF101931">
    <property type="entry name" value="Pym (Within the bgcn gene intron protein, WIBG), N-terminal domain"/>
    <property type="match status" value="1"/>
</dbReference>
<dbReference type="HOGENOM" id="CLU_074603_2_0_1"/>